<proteinExistence type="predicted"/>
<evidence type="ECO:0000256" key="8">
    <source>
        <dbReference type="SAM" id="Phobius"/>
    </source>
</evidence>
<feature type="transmembrane region" description="Helical" evidence="8">
    <location>
        <begin position="409"/>
        <end position="430"/>
    </location>
</feature>
<keyword evidence="5 8" id="KW-0812">Transmembrane</keyword>
<accession>A0A0G0P942</accession>
<keyword evidence="2" id="KW-1003">Cell membrane</keyword>
<reference evidence="10 11" key="1">
    <citation type="journal article" date="2015" name="Nature">
        <title>rRNA introns, odd ribosomes, and small enigmatic genomes across a large radiation of phyla.</title>
        <authorList>
            <person name="Brown C.T."/>
            <person name="Hug L.A."/>
            <person name="Thomas B.C."/>
            <person name="Sharon I."/>
            <person name="Castelle C.J."/>
            <person name="Singh A."/>
            <person name="Wilkins M.J."/>
            <person name="Williams K.H."/>
            <person name="Banfield J.F."/>
        </authorList>
    </citation>
    <scope>NUCLEOTIDE SEQUENCE [LARGE SCALE GENOMIC DNA]</scope>
</reference>
<evidence type="ECO:0000256" key="1">
    <source>
        <dbReference type="ARBA" id="ARBA00004651"/>
    </source>
</evidence>
<evidence type="ECO:0000259" key="9">
    <source>
        <dbReference type="Pfam" id="PF13231"/>
    </source>
</evidence>
<comment type="caution">
    <text evidence="10">The sequence shown here is derived from an EMBL/GenBank/DDBJ whole genome shotgun (WGS) entry which is preliminary data.</text>
</comment>
<feature type="transmembrane region" description="Helical" evidence="8">
    <location>
        <begin position="372"/>
        <end position="388"/>
    </location>
</feature>
<comment type="subcellular location">
    <subcellularLocation>
        <location evidence="1">Cell membrane</location>
        <topology evidence="1">Multi-pass membrane protein</topology>
    </subcellularLocation>
</comment>
<feature type="transmembrane region" description="Helical" evidence="8">
    <location>
        <begin position="132"/>
        <end position="150"/>
    </location>
</feature>
<dbReference type="InterPro" id="IPR038731">
    <property type="entry name" value="RgtA/B/C-like"/>
</dbReference>
<feature type="transmembrane region" description="Helical" evidence="8">
    <location>
        <begin position="107"/>
        <end position="126"/>
    </location>
</feature>
<dbReference type="GO" id="GO:0009103">
    <property type="term" value="P:lipopolysaccharide biosynthetic process"/>
    <property type="evidence" value="ECO:0007669"/>
    <property type="project" value="UniProtKB-ARBA"/>
</dbReference>
<name>A0A0G0P942_9BACT</name>
<keyword evidence="4" id="KW-0808">Transferase</keyword>
<gene>
    <name evidence="10" type="ORF">UT08_C0003G0004</name>
</gene>
<evidence type="ECO:0000313" key="11">
    <source>
        <dbReference type="Proteomes" id="UP000034081"/>
    </source>
</evidence>
<feature type="transmembrane region" description="Helical" evidence="8">
    <location>
        <begin position="309"/>
        <end position="330"/>
    </location>
</feature>
<feature type="transmembrane region" description="Helical" evidence="8">
    <location>
        <begin position="81"/>
        <end position="100"/>
    </location>
</feature>
<feature type="transmembrane region" description="Helical" evidence="8">
    <location>
        <begin position="180"/>
        <end position="198"/>
    </location>
</feature>
<dbReference type="GO" id="GO:0005886">
    <property type="term" value="C:plasma membrane"/>
    <property type="evidence" value="ECO:0007669"/>
    <property type="project" value="UniProtKB-SubCell"/>
</dbReference>
<feature type="domain" description="Glycosyltransferase RgtA/B/C/D-like" evidence="9">
    <location>
        <begin position="60"/>
        <end position="215"/>
    </location>
</feature>
<keyword evidence="6 8" id="KW-1133">Transmembrane helix</keyword>
<dbReference type="EMBL" id="LBVL01000003">
    <property type="protein sequence ID" value="KKQ85841.1"/>
    <property type="molecule type" value="Genomic_DNA"/>
</dbReference>
<keyword evidence="7 8" id="KW-0472">Membrane</keyword>
<evidence type="ECO:0000256" key="7">
    <source>
        <dbReference type="ARBA" id="ARBA00023136"/>
    </source>
</evidence>
<dbReference type="InterPro" id="IPR050297">
    <property type="entry name" value="LipidA_mod_glycosyltrf_83"/>
</dbReference>
<dbReference type="Pfam" id="PF13231">
    <property type="entry name" value="PMT_2"/>
    <property type="match status" value="1"/>
</dbReference>
<evidence type="ECO:0000256" key="5">
    <source>
        <dbReference type="ARBA" id="ARBA00022692"/>
    </source>
</evidence>
<dbReference type="PANTHER" id="PTHR33908:SF11">
    <property type="entry name" value="MEMBRANE PROTEIN"/>
    <property type="match status" value="1"/>
</dbReference>
<organism evidence="10 11">
    <name type="scientific">Candidatus Woesebacteria bacterium GW2011_GWB1_38_8</name>
    <dbReference type="NCBI Taxonomy" id="1618570"/>
    <lineage>
        <taxon>Bacteria</taxon>
        <taxon>Candidatus Woeseibacteriota</taxon>
    </lineage>
</organism>
<dbReference type="GO" id="GO:0016763">
    <property type="term" value="F:pentosyltransferase activity"/>
    <property type="evidence" value="ECO:0007669"/>
    <property type="project" value="TreeGrafter"/>
</dbReference>
<dbReference type="AlphaFoldDB" id="A0A0G0P942"/>
<feature type="transmembrane region" description="Helical" evidence="8">
    <location>
        <begin position="207"/>
        <end position="227"/>
    </location>
</feature>
<keyword evidence="3" id="KW-0328">Glycosyltransferase</keyword>
<sequence length="434" mass="51079">MKKYLKILVLFILIVVYLFLTIKHSNTINIDASRFDQHHYIRIVKEIHQKNFWYLGDRNRTPLYPYIQAIFYTPGMNDKAFFQQGKLINILISLLMLFLIFKKISKYLEYFGAIVFILLTAFTLFILKAPYFQTEILFYSLYFFTFIYFLKTLKKGQYKDALFAGVFAAISYLAKATALLGFSLFIGFLIAYIIHQLIKNKAYAKKLLICTLISFTAVILILFPYLIENKKIYGKFFYNVNTNFYMWYDSWAEVVKGTRAHGDTLGWPDMPEEMIPGPEKYLREHTFKQIINRQKLGLFFQMTILTRTYAAIPFSFILLSLLLSIYLILVERKSSLIFLKDNLVPFLFVIIYIFIHINIFVWYMMIEYSPRFIFSLFLPFLFVTFMVIENIAIGEISVSSLVKLKKSNLIYLIILLSLVIAFPNIVKTIYGGYT</sequence>
<evidence type="ECO:0000313" key="10">
    <source>
        <dbReference type="EMBL" id="KKQ85841.1"/>
    </source>
</evidence>
<feature type="transmembrane region" description="Helical" evidence="8">
    <location>
        <begin position="342"/>
        <end position="366"/>
    </location>
</feature>
<dbReference type="Proteomes" id="UP000034081">
    <property type="component" value="Unassembled WGS sequence"/>
</dbReference>
<dbReference type="PANTHER" id="PTHR33908">
    <property type="entry name" value="MANNOSYLTRANSFERASE YKCB-RELATED"/>
    <property type="match status" value="1"/>
</dbReference>
<dbReference type="STRING" id="1618570.UT08_C0003G0004"/>
<feature type="transmembrane region" description="Helical" evidence="8">
    <location>
        <begin position="7"/>
        <end position="25"/>
    </location>
</feature>
<evidence type="ECO:0000256" key="4">
    <source>
        <dbReference type="ARBA" id="ARBA00022679"/>
    </source>
</evidence>
<evidence type="ECO:0000256" key="2">
    <source>
        <dbReference type="ARBA" id="ARBA00022475"/>
    </source>
</evidence>
<protein>
    <recommendedName>
        <fullName evidence="9">Glycosyltransferase RgtA/B/C/D-like domain-containing protein</fullName>
    </recommendedName>
</protein>
<evidence type="ECO:0000256" key="3">
    <source>
        <dbReference type="ARBA" id="ARBA00022676"/>
    </source>
</evidence>
<evidence type="ECO:0000256" key="6">
    <source>
        <dbReference type="ARBA" id="ARBA00022989"/>
    </source>
</evidence>